<gene>
    <name evidence="1" type="ORF">MYCIT1_LOCUS33724</name>
</gene>
<accession>A0AAD2HW31</accession>
<organism evidence="1 2">
    <name type="scientific">Mycena citricolor</name>
    <dbReference type="NCBI Taxonomy" id="2018698"/>
    <lineage>
        <taxon>Eukaryota</taxon>
        <taxon>Fungi</taxon>
        <taxon>Dikarya</taxon>
        <taxon>Basidiomycota</taxon>
        <taxon>Agaricomycotina</taxon>
        <taxon>Agaricomycetes</taxon>
        <taxon>Agaricomycetidae</taxon>
        <taxon>Agaricales</taxon>
        <taxon>Marasmiineae</taxon>
        <taxon>Mycenaceae</taxon>
        <taxon>Mycena</taxon>
    </lineage>
</organism>
<evidence type="ECO:0000313" key="2">
    <source>
        <dbReference type="Proteomes" id="UP001295794"/>
    </source>
</evidence>
<comment type="caution">
    <text evidence="1">The sequence shown here is derived from an EMBL/GenBank/DDBJ whole genome shotgun (WGS) entry which is preliminary data.</text>
</comment>
<evidence type="ECO:0000313" key="1">
    <source>
        <dbReference type="EMBL" id="CAK5282185.1"/>
    </source>
</evidence>
<keyword evidence="2" id="KW-1185">Reference proteome</keyword>
<feature type="non-terminal residue" evidence="1">
    <location>
        <position position="1"/>
    </location>
</feature>
<sequence length="78" mass="9279">SSATRNRVLLEIHVNQQGRNSPAIFHQLIRDSWTYRRLLSRFRKVSLSTREKRLWMRPLNSKRTLLSWADVWTGPCSV</sequence>
<dbReference type="Proteomes" id="UP001295794">
    <property type="component" value="Unassembled WGS sequence"/>
</dbReference>
<dbReference type="EMBL" id="CAVNYO010000448">
    <property type="protein sequence ID" value="CAK5282185.1"/>
    <property type="molecule type" value="Genomic_DNA"/>
</dbReference>
<proteinExistence type="predicted"/>
<reference evidence="1" key="1">
    <citation type="submission" date="2023-11" db="EMBL/GenBank/DDBJ databases">
        <authorList>
            <person name="De Vega J J."/>
            <person name="De Vega J J."/>
        </authorList>
    </citation>
    <scope>NUCLEOTIDE SEQUENCE</scope>
</reference>
<name>A0AAD2HW31_9AGAR</name>
<protein>
    <submittedName>
        <fullName evidence="1">Uncharacterized protein</fullName>
    </submittedName>
</protein>
<dbReference type="AlphaFoldDB" id="A0AAD2HW31"/>